<evidence type="ECO:0000259" key="2">
    <source>
        <dbReference type="PROSITE" id="PS50240"/>
    </source>
</evidence>
<name>A0AAW2HKR8_9NEOP</name>
<dbReference type="PROSITE" id="PS00135">
    <property type="entry name" value="TRYPSIN_SER"/>
    <property type="match status" value="1"/>
</dbReference>
<evidence type="ECO:0000313" key="3">
    <source>
        <dbReference type="EMBL" id="KAL0270402.1"/>
    </source>
</evidence>
<feature type="domain" description="Peptidase S1" evidence="2">
    <location>
        <begin position="1"/>
        <end position="69"/>
    </location>
</feature>
<dbReference type="InterPro" id="IPR043504">
    <property type="entry name" value="Peptidase_S1_PA_chymotrypsin"/>
</dbReference>
<dbReference type="PROSITE" id="PS50240">
    <property type="entry name" value="TRYPSIN_DOM"/>
    <property type="match status" value="1"/>
</dbReference>
<reference evidence="3" key="1">
    <citation type="journal article" date="2024" name="Gigascience">
        <title>Chromosome-level genome of the poultry shaft louse Menopon gallinae provides insight into the host-switching and adaptive evolution of parasitic lice.</title>
        <authorList>
            <person name="Xu Y."/>
            <person name="Ma L."/>
            <person name="Liu S."/>
            <person name="Liang Y."/>
            <person name="Liu Q."/>
            <person name="He Z."/>
            <person name="Tian L."/>
            <person name="Duan Y."/>
            <person name="Cai W."/>
            <person name="Li H."/>
            <person name="Song F."/>
        </authorList>
    </citation>
    <scope>NUCLEOTIDE SEQUENCE</scope>
    <source>
        <strain evidence="3">Cailab_2023a</strain>
    </source>
</reference>
<dbReference type="GO" id="GO:0006508">
    <property type="term" value="P:proteolysis"/>
    <property type="evidence" value="ECO:0007669"/>
    <property type="project" value="InterPro"/>
</dbReference>
<dbReference type="PANTHER" id="PTHR24258:SF144">
    <property type="entry name" value="GH14088P"/>
    <property type="match status" value="1"/>
</dbReference>
<dbReference type="EMBL" id="JARGDH010000004">
    <property type="protein sequence ID" value="KAL0270402.1"/>
    <property type="molecule type" value="Genomic_DNA"/>
</dbReference>
<organism evidence="3">
    <name type="scientific">Menopon gallinae</name>
    <name type="common">poultry shaft louse</name>
    <dbReference type="NCBI Taxonomy" id="328185"/>
    <lineage>
        <taxon>Eukaryota</taxon>
        <taxon>Metazoa</taxon>
        <taxon>Ecdysozoa</taxon>
        <taxon>Arthropoda</taxon>
        <taxon>Hexapoda</taxon>
        <taxon>Insecta</taxon>
        <taxon>Pterygota</taxon>
        <taxon>Neoptera</taxon>
        <taxon>Paraneoptera</taxon>
        <taxon>Psocodea</taxon>
        <taxon>Troctomorpha</taxon>
        <taxon>Phthiraptera</taxon>
        <taxon>Amblycera</taxon>
        <taxon>Menoponidae</taxon>
        <taxon>Menopon</taxon>
    </lineage>
</organism>
<dbReference type="Pfam" id="PF00089">
    <property type="entry name" value="Trypsin"/>
    <property type="match status" value="1"/>
</dbReference>
<dbReference type="AlphaFoldDB" id="A0AAW2HKR8"/>
<accession>A0AAW2HKR8</accession>
<feature type="region of interest" description="Disordered" evidence="1">
    <location>
        <begin position="1"/>
        <end position="21"/>
    </location>
</feature>
<dbReference type="InterPro" id="IPR033116">
    <property type="entry name" value="TRYPSIN_SER"/>
</dbReference>
<dbReference type="SUPFAM" id="SSF50494">
    <property type="entry name" value="Trypsin-like serine proteases"/>
    <property type="match status" value="1"/>
</dbReference>
<dbReference type="PANTHER" id="PTHR24258">
    <property type="entry name" value="SERINE PROTEASE-RELATED"/>
    <property type="match status" value="1"/>
</dbReference>
<proteinExistence type="predicted"/>
<feature type="compositionally biased region" description="Basic and acidic residues" evidence="1">
    <location>
        <begin position="1"/>
        <end position="12"/>
    </location>
</feature>
<dbReference type="InterPro" id="IPR009003">
    <property type="entry name" value="Peptidase_S1_PA"/>
</dbReference>
<gene>
    <name evidence="3" type="ORF">PYX00_007824</name>
</gene>
<evidence type="ECO:0000256" key="1">
    <source>
        <dbReference type="SAM" id="MobiDB-lite"/>
    </source>
</evidence>
<sequence length="70" mass="7584">MCAGGEDGKDSCQGDSGGPLMSSEKVRQEFRWFLIGVVSSGPAACGVEGRPSIYTKVPDFVDWILKNMRE</sequence>
<comment type="caution">
    <text evidence="3">The sequence shown here is derived from an EMBL/GenBank/DDBJ whole genome shotgun (WGS) entry which is preliminary data.</text>
</comment>
<dbReference type="Gene3D" id="2.40.10.10">
    <property type="entry name" value="Trypsin-like serine proteases"/>
    <property type="match status" value="1"/>
</dbReference>
<protein>
    <recommendedName>
        <fullName evidence="2">Peptidase S1 domain-containing protein</fullName>
    </recommendedName>
</protein>
<dbReference type="GO" id="GO:0004252">
    <property type="term" value="F:serine-type endopeptidase activity"/>
    <property type="evidence" value="ECO:0007669"/>
    <property type="project" value="InterPro"/>
</dbReference>
<dbReference type="InterPro" id="IPR001254">
    <property type="entry name" value="Trypsin_dom"/>
</dbReference>